<gene>
    <name evidence="13" type="ORF">PBRASI_LOCUS3936</name>
</gene>
<feature type="compositionally biased region" description="Basic and acidic residues" evidence="11">
    <location>
        <begin position="22"/>
        <end position="34"/>
    </location>
</feature>
<keyword evidence="5 10" id="KW-0547">Nucleotide-binding</keyword>
<dbReference type="Gene3D" id="1.10.510.10">
    <property type="entry name" value="Transferase(Phosphotransferase) domain 1"/>
    <property type="match status" value="1"/>
</dbReference>
<keyword evidence="7 10" id="KW-0067">ATP-binding</keyword>
<evidence type="ECO:0000313" key="13">
    <source>
        <dbReference type="EMBL" id="CAG8527395.1"/>
    </source>
</evidence>
<keyword evidence="3" id="KW-0723">Serine/threonine-protein kinase</keyword>
<dbReference type="EMBL" id="CAJVPI010000378">
    <property type="protein sequence ID" value="CAG8527395.1"/>
    <property type="molecule type" value="Genomic_DNA"/>
</dbReference>
<keyword evidence="14" id="KW-1185">Reference proteome</keyword>
<keyword evidence="4" id="KW-0808">Transferase</keyword>
<evidence type="ECO:0000256" key="6">
    <source>
        <dbReference type="ARBA" id="ARBA00022777"/>
    </source>
</evidence>
<keyword evidence="8" id="KW-0539">Nucleus</keyword>
<feature type="compositionally biased region" description="Basic and acidic residues" evidence="11">
    <location>
        <begin position="439"/>
        <end position="450"/>
    </location>
</feature>
<dbReference type="InterPro" id="IPR050108">
    <property type="entry name" value="CDK"/>
</dbReference>
<dbReference type="PANTHER" id="PTHR24056:SF233">
    <property type="entry name" value="CYCLIN-DEPENDENT KINASE 9"/>
    <property type="match status" value="1"/>
</dbReference>
<evidence type="ECO:0000256" key="11">
    <source>
        <dbReference type="SAM" id="MobiDB-lite"/>
    </source>
</evidence>
<evidence type="ECO:0000313" key="14">
    <source>
        <dbReference type="Proteomes" id="UP000789739"/>
    </source>
</evidence>
<accession>A0A9N9AFP8</accession>
<organism evidence="13 14">
    <name type="scientific">Paraglomus brasilianum</name>
    <dbReference type="NCBI Taxonomy" id="144538"/>
    <lineage>
        <taxon>Eukaryota</taxon>
        <taxon>Fungi</taxon>
        <taxon>Fungi incertae sedis</taxon>
        <taxon>Mucoromycota</taxon>
        <taxon>Glomeromycotina</taxon>
        <taxon>Glomeromycetes</taxon>
        <taxon>Paraglomerales</taxon>
        <taxon>Paraglomeraceae</taxon>
        <taxon>Paraglomus</taxon>
    </lineage>
</organism>
<dbReference type="PROSITE" id="PS00107">
    <property type="entry name" value="PROTEIN_KINASE_ATP"/>
    <property type="match status" value="1"/>
</dbReference>
<feature type="region of interest" description="Disordered" evidence="11">
    <location>
        <begin position="419"/>
        <end position="485"/>
    </location>
</feature>
<feature type="compositionally biased region" description="Polar residues" evidence="11">
    <location>
        <begin position="10"/>
        <end position="21"/>
    </location>
</feature>
<dbReference type="AlphaFoldDB" id="A0A9N9AFP8"/>
<reference evidence="13" key="1">
    <citation type="submission" date="2021-06" db="EMBL/GenBank/DDBJ databases">
        <authorList>
            <person name="Kallberg Y."/>
            <person name="Tangrot J."/>
            <person name="Rosling A."/>
        </authorList>
    </citation>
    <scope>NUCLEOTIDE SEQUENCE</scope>
    <source>
        <strain evidence="13">BR232B</strain>
    </source>
</reference>
<dbReference type="GO" id="GO:0004693">
    <property type="term" value="F:cyclin-dependent protein serine/threonine kinase activity"/>
    <property type="evidence" value="ECO:0007669"/>
    <property type="project" value="TreeGrafter"/>
</dbReference>
<dbReference type="PROSITE" id="PS00108">
    <property type="entry name" value="PROTEIN_KINASE_ST"/>
    <property type="match status" value="1"/>
</dbReference>
<feature type="domain" description="Protein kinase" evidence="12">
    <location>
        <begin position="117"/>
        <end position="409"/>
    </location>
</feature>
<dbReference type="OrthoDB" id="28397at2759"/>
<comment type="subcellular location">
    <subcellularLocation>
        <location evidence="1">Nucleus</location>
    </subcellularLocation>
</comment>
<dbReference type="InterPro" id="IPR008271">
    <property type="entry name" value="Ser/Thr_kinase_AS"/>
</dbReference>
<dbReference type="Gene3D" id="3.30.200.20">
    <property type="entry name" value="Phosphorylase Kinase, domain 1"/>
    <property type="match status" value="1"/>
</dbReference>
<name>A0A9N9AFP8_9GLOM</name>
<comment type="caution">
    <text evidence="13">The sequence shown here is derived from an EMBL/GenBank/DDBJ whole genome shotgun (WGS) entry which is preliminary data.</text>
</comment>
<evidence type="ECO:0000256" key="4">
    <source>
        <dbReference type="ARBA" id="ARBA00022679"/>
    </source>
</evidence>
<proteinExistence type="inferred from homology"/>
<evidence type="ECO:0000259" key="12">
    <source>
        <dbReference type="PROSITE" id="PS50011"/>
    </source>
</evidence>
<evidence type="ECO:0000256" key="8">
    <source>
        <dbReference type="ARBA" id="ARBA00023242"/>
    </source>
</evidence>
<feature type="region of interest" description="Disordered" evidence="11">
    <location>
        <begin position="1"/>
        <end position="43"/>
    </location>
</feature>
<comment type="catalytic activity">
    <reaction evidence="9">
        <text>[DNA-directed RNA polymerase] + ATP = phospho-[DNA-directed RNA polymerase] + ADP + H(+)</text>
        <dbReference type="Rhea" id="RHEA:10216"/>
        <dbReference type="Rhea" id="RHEA-COMP:11321"/>
        <dbReference type="Rhea" id="RHEA-COMP:11322"/>
        <dbReference type="ChEBI" id="CHEBI:15378"/>
        <dbReference type="ChEBI" id="CHEBI:30616"/>
        <dbReference type="ChEBI" id="CHEBI:43176"/>
        <dbReference type="ChEBI" id="CHEBI:68546"/>
        <dbReference type="ChEBI" id="CHEBI:456216"/>
        <dbReference type="EC" id="2.7.11.23"/>
    </reaction>
</comment>
<feature type="compositionally biased region" description="Basic and acidic residues" evidence="11">
    <location>
        <begin position="420"/>
        <end position="432"/>
    </location>
</feature>
<feature type="region of interest" description="Disordered" evidence="11">
    <location>
        <begin position="56"/>
        <end position="84"/>
    </location>
</feature>
<protein>
    <submittedName>
        <fullName evidence="13">5840_t:CDS:1</fullName>
    </submittedName>
</protein>
<comment type="similarity">
    <text evidence="2">Belongs to the protein kinase superfamily. CMGC Ser/Thr protein kinase family. CDC2/CDKX subfamily.</text>
</comment>
<feature type="compositionally biased region" description="Basic residues" evidence="11">
    <location>
        <begin position="469"/>
        <end position="478"/>
    </location>
</feature>
<dbReference type="InterPro" id="IPR017441">
    <property type="entry name" value="Protein_kinase_ATP_BS"/>
</dbReference>
<dbReference type="InterPro" id="IPR011009">
    <property type="entry name" value="Kinase-like_dom_sf"/>
</dbReference>
<evidence type="ECO:0000256" key="1">
    <source>
        <dbReference type="ARBA" id="ARBA00004123"/>
    </source>
</evidence>
<dbReference type="GO" id="GO:0005524">
    <property type="term" value="F:ATP binding"/>
    <property type="evidence" value="ECO:0007669"/>
    <property type="project" value="UniProtKB-UniRule"/>
</dbReference>
<dbReference type="GO" id="GO:0005634">
    <property type="term" value="C:nucleus"/>
    <property type="evidence" value="ECO:0007669"/>
    <property type="project" value="UniProtKB-SubCell"/>
</dbReference>
<dbReference type="PROSITE" id="PS50011">
    <property type="entry name" value="PROTEIN_KINASE_DOM"/>
    <property type="match status" value="1"/>
</dbReference>
<keyword evidence="6" id="KW-0418">Kinase</keyword>
<evidence type="ECO:0000256" key="9">
    <source>
        <dbReference type="ARBA" id="ARBA00049280"/>
    </source>
</evidence>
<evidence type="ECO:0000256" key="7">
    <source>
        <dbReference type="ARBA" id="ARBA00022840"/>
    </source>
</evidence>
<evidence type="ECO:0000256" key="2">
    <source>
        <dbReference type="ARBA" id="ARBA00006485"/>
    </source>
</evidence>
<dbReference type="Proteomes" id="UP000789739">
    <property type="component" value="Unassembled WGS sequence"/>
</dbReference>
<evidence type="ECO:0000256" key="10">
    <source>
        <dbReference type="PROSITE-ProRule" id="PRU10141"/>
    </source>
</evidence>
<sequence>MSTDKKTKSPRSFHSGSTSSFTDDRGGDSGKARAGESAAFGGDNVLDTLMPLTVGDNSSPAYAPTSDGDKLRTRAGGDTSPYVPNSAEAYHHGGLASDKFADYPDHTFTGCSPIEDYRILEKLGEGTFGEVHRGTHERSGNQVALKRILMHHEKEGVPITAIREIKILRQLDHENVVSLTDMAIKFSNATDETGETQPPSIYMVFPYMDHDLAGLLENPSVKFSEAQIKCYLKQLLDGTNYLHQQKILHRDMKAANLLINNRGILKIADFGLSRPMVDKTLTGCVVTRWYRPPELLLGEKRYTTAIDMWAVGCVFAEMLKGGPILMGRSDMDQLDLIFDLCGGPTEESMPGWKDLPGCKDVQFGKAHIRRVKDEYERYGKQAADLLDKLLVLDPKKRLTAFNALEHSYFWTYPKPASPRELPKYESSHEYDRRKLKMSQAEHHHNNHHYDNVPPSPNANVDIENSRYRNREHRTKKRERSRERDRVDDLKLLDIETANFTLMDELSNRE</sequence>
<dbReference type="InterPro" id="IPR000719">
    <property type="entry name" value="Prot_kinase_dom"/>
</dbReference>
<dbReference type="SMART" id="SM00220">
    <property type="entry name" value="S_TKc"/>
    <property type="match status" value="1"/>
</dbReference>
<dbReference type="FunFam" id="1.10.510.10:FF:000415">
    <property type="entry name" value="CMGC/CDK/CRK7 protein kinase, variant"/>
    <property type="match status" value="1"/>
</dbReference>
<dbReference type="PANTHER" id="PTHR24056">
    <property type="entry name" value="CELL DIVISION PROTEIN KINASE"/>
    <property type="match status" value="1"/>
</dbReference>
<evidence type="ECO:0000256" key="3">
    <source>
        <dbReference type="ARBA" id="ARBA00022527"/>
    </source>
</evidence>
<evidence type="ECO:0000256" key="5">
    <source>
        <dbReference type="ARBA" id="ARBA00022741"/>
    </source>
</evidence>
<feature type="binding site" evidence="10">
    <location>
        <position position="146"/>
    </location>
    <ligand>
        <name>ATP</name>
        <dbReference type="ChEBI" id="CHEBI:30616"/>
    </ligand>
</feature>
<dbReference type="GO" id="GO:0008353">
    <property type="term" value="F:RNA polymerase II CTD heptapeptide repeat kinase activity"/>
    <property type="evidence" value="ECO:0007669"/>
    <property type="project" value="UniProtKB-EC"/>
</dbReference>
<dbReference type="SUPFAM" id="SSF56112">
    <property type="entry name" value="Protein kinase-like (PK-like)"/>
    <property type="match status" value="1"/>
</dbReference>
<dbReference type="Pfam" id="PF00069">
    <property type="entry name" value="Pkinase"/>
    <property type="match status" value="1"/>
</dbReference>